<gene>
    <name evidence="6" type="ORF">ABC974_18895</name>
</gene>
<proteinExistence type="inferred from homology"/>
<dbReference type="EC" id="4.1.2.21" evidence="6"/>
<protein>
    <submittedName>
        <fullName evidence="6">2-dehydro-3-deoxy-6-phosphogalactonate aldolase</fullName>
        <ecNumber evidence="6">4.1.2.21</ecNumber>
    </submittedName>
</protein>
<comment type="subunit">
    <text evidence="3">Homotrimer.</text>
</comment>
<keyword evidence="5" id="KW-0119">Carbohydrate metabolism</keyword>
<evidence type="ECO:0000313" key="6">
    <source>
        <dbReference type="EMBL" id="MEN2791706.1"/>
    </source>
</evidence>
<dbReference type="Proteomes" id="UP001419910">
    <property type="component" value="Unassembled WGS sequence"/>
</dbReference>
<dbReference type="PANTHER" id="PTHR30246:SF1">
    <property type="entry name" value="2-DEHYDRO-3-DEOXY-6-PHOSPHOGALACTONATE ALDOLASE-RELATED"/>
    <property type="match status" value="1"/>
</dbReference>
<dbReference type="GO" id="GO:0008674">
    <property type="term" value="F:2-dehydro-3-deoxy-6-phosphogalactonate aldolase activity"/>
    <property type="evidence" value="ECO:0007669"/>
    <property type="project" value="UniProtKB-EC"/>
</dbReference>
<dbReference type="EMBL" id="JBDIME010000019">
    <property type="protein sequence ID" value="MEN2791706.1"/>
    <property type="molecule type" value="Genomic_DNA"/>
</dbReference>
<dbReference type="RefSeq" id="WP_343892044.1">
    <property type="nucleotide sequence ID" value="NZ_BAAAEH010000050.1"/>
</dbReference>
<sequence length="214" mass="21457">MRPSPEFAAAMARCPLVAILRGIRPDEIEGVADALVEAGFSMIEVPLNSPDPLTSIGRIATRYGDGVLIGAGTVLSVDQVHAVARAGGRLIVSPNTDRDVIAASAEAGLASLPGYFTPSEAFAAIAAGASGLKLFPAEGAAPALLRAQRAVLPADAAVLIVGGITPTGLVPWLEAGAQGFGLGSALYRPGDAAGLVGDRARAFIAALEVARPGA</sequence>
<evidence type="ECO:0000256" key="3">
    <source>
        <dbReference type="ARBA" id="ARBA00011233"/>
    </source>
</evidence>
<dbReference type="Gene3D" id="3.20.20.70">
    <property type="entry name" value="Aldolase class I"/>
    <property type="match status" value="1"/>
</dbReference>
<dbReference type="InterPro" id="IPR013785">
    <property type="entry name" value="Aldolase_TIM"/>
</dbReference>
<evidence type="ECO:0000256" key="4">
    <source>
        <dbReference type="ARBA" id="ARBA00023239"/>
    </source>
</evidence>
<dbReference type="Pfam" id="PF01081">
    <property type="entry name" value="Aldolase"/>
    <property type="match status" value="1"/>
</dbReference>
<evidence type="ECO:0000256" key="1">
    <source>
        <dbReference type="ARBA" id="ARBA00004761"/>
    </source>
</evidence>
<keyword evidence="7" id="KW-1185">Reference proteome</keyword>
<comment type="pathway">
    <text evidence="1">Carbohydrate acid metabolism.</text>
</comment>
<dbReference type="CDD" id="cd00452">
    <property type="entry name" value="KDPG_aldolase"/>
    <property type="match status" value="1"/>
</dbReference>
<comment type="caution">
    <text evidence="6">The sequence shown here is derived from an EMBL/GenBank/DDBJ whole genome shotgun (WGS) entry which is preliminary data.</text>
</comment>
<dbReference type="SUPFAM" id="SSF51569">
    <property type="entry name" value="Aldolase"/>
    <property type="match status" value="1"/>
</dbReference>
<evidence type="ECO:0000256" key="2">
    <source>
        <dbReference type="ARBA" id="ARBA00006906"/>
    </source>
</evidence>
<name>A0ABU9Y7A9_9SPHN</name>
<keyword evidence="4 6" id="KW-0456">Lyase</keyword>
<dbReference type="InterPro" id="IPR000887">
    <property type="entry name" value="Aldlse_KDPG_KHG"/>
</dbReference>
<evidence type="ECO:0000313" key="7">
    <source>
        <dbReference type="Proteomes" id="UP001419910"/>
    </source>
</evidence>
<organism evidence="6 7">
    <name type="scientific">Sphingomonas oligophenolica</name>
    <dbReference type="NCBI Taxonomy" id="301154"/>
    <lineage>
        <taxon>Bacteria</taxon>
        <taxon>Pseudomonadati</taxon>
        <taxon>Pseudomonadota</taxon>
        <taxon>Alphaproteobacteria</taxon>
        <taxon>Sphingomonadales</taxon>
        <taxon>Sphingomonadaceae</taxon>
        <taxon>Sphingomonas</taxon>
    </lineage>
</organism>
<evidence type="ECO:0000256" key="5">
    <source>
        <dbReference type="ARBA" id="ARBA00023277"/>
    </source>
</evidence>
<comment type="similarity">
    <text evidence="2">Belongs to the KHG/KDPG aldolase family.</text>
</comment>
<dbReference type="PANTHER" id="PTHR30246">
    <property type="entry name" value="2-KETO-3-DEOXY-6-PHOSPHOGLUCONATE ALDOLASE"/>
    <property type="match status" value="1"/>
</dbReference>
<dbReference type="NCBIfam" id="NF006600">
    <property type="entry name" value="PRK09140.1"/>
    <property type="match status" value="1"/>
</dbReference>
<reference evidence="6 7" key="1">
    <citation type="submission" date="2024-05" db="EMBL/GenBank/DDBJ databases">
        <authorList>
            <person name="Liu Q."/>
            <person name="Xin Y.-H."/>
        </authorList>
    </citation>
    <scope>NUCLEOTIDE SEQUENCE [LARGE SCALE GENOMIC DNA]</scope>
    <source>
        <strain evidence="6 7">CGMCC 1.10181</strain>
    </source>
</reference>
<accession>A0ABU9Y7A9</accession>